<dbReference type="PANTHER" id="PTHR11652">
    <property type="entry name" value="30S RIBOSOMAL PROTEIN S12 FAMILY MEMBER"/>
    <property type="match status" value="1"/>
</dbReference>
<evidence type="ECO:0000256" key="6">
    <source>
        <dbReference type="ARBA" id="ARBA00046579"/>
    </source>
</evidence>
<dbReference type="Proteomes" id="UP001266305">
    <property type="component" value="Unassembled WGS sequence"/>
</dbReference>
<sequence>AGDTTSGSLSDPDPAIRAAGLTLPHGPESDFQARARGADAQASEGSPQIPGEWPRVTLKAGKMGKCPGLRTAKKLRSHQGHQKWQDKQYKKAHGGTALKADPFGGASHAKGILLEKLGVEAKQPNSTIGTCVRVQPIKNGKKITAFVPSDGCLNFMEEHEEVLVAGFGREGHTVGDIPGVRFKFVKVASVSLSALSKGKKERPRSYV</sequence>
<comment type="subunit">
    <text evidence="6">Component of the 40S small ribosomal subunit. Part of the small subunit (SSU) processome, composed of more than 70 proteins and the RNA chaperone small nucleolar RNA (snoRNA) U3.</text>
</comment>
<proteinExistence type="inferred from homology"/>
<dbReference type="Pfam" id="PF00164">
    <property type="entry name" value="Ribosom_S12_S23"/>
    <property type="match status" value="1"/>
</dbReference>
<evidence type="ECO:0000256" key="5">
    <source>
        <dbReference type="ARBA" id="ARBA00035463"/>
    </source>
</evidence>
<dbReference type="GO" id="GO:0005840">
    <property type="term" value="C:ribosome"/>
    <property type="evidence" value="ECO:0007669"/>
    <property type="project" value="UniProtKB-KW"/>
</dbReference>
<feature type="region of interest" description="Disordered" evidence="7">
    <location>
        <begin position="1"/>
        <end position="53"/>
    </location>
</feature>
<keyword evidence="2 8" id="KW-0689">Ribosomal protein</keyword>
<evidence type="ECO:0000256" key="2">
    <source>
        <dbReference type="ARBA" id="ARBA00022980"/>
    </source>
</evidence>
<dbReference type="NCBIfam" id="TIGR00982">
    <property type="entry name" value="uS12_E_A"/>
    <property type="match status" value="1"/>
</dbReference>
<feature type="compositionally biased region" description="Basic and acidic residues" evidence="7">
    <location>
        <begin position="27"/>
        <end position="37"/>
    </location>
</feature>
<evidence type="ECO:0000313" key="9">
    <source>
        <dbReference type="Proteomes" id="UP001266305"/>
    </source>
</evidence>
<comment type="caution">
    <text evidence="8">The sequence shown here is derived from an EMBL/GenBank/DDBJ whole genome shotgun (WGS) entry which is preliminary data.</text>
</comment>
<name>A0ABQ9TIE2_SAGOE</name>
<accession>A0ABQ9TIE2</accession>
<dbReference type="InterPro" id="IPR006032">
    <property type="entry name" value="Ribosomal_uS12"/>
</dbReference>
<reference evidence="8 9" key="1">
    <citation type="submission" date="2023-05" db="EMBL/GenBank/DDBJ databases">
        <title>B98-5 Cell Line De Novo Hybrid Assembly: An Optical Mapping Approach.</title>
        <authorList>
            <person name="Kananen K."/>
            <person name="Auerbach J.A."/>
            <person name="Kautto E."/>
            <person name="Blachly J.S."/>
        </authorList>
    </citation>
    <scope>NUCLEOTIDE SEQUENCE [LARGE SCALE GENOMIC DNA]</scope>
    <source>
        <strain evidence="8">B95-8</strain>
        <tissue evidence="8">Cell line</tissue>
    </source>
</reference>
<organism evidence="8 9">
    <name type="scientific">Saguinus oedipus</name>
    <name type="common">Cotton-top tamarin</name>
    <name type="synonym">Oedipomidas oedipus</name>
    <dbReference type="NCBI Taxonomy" id="9490"/>
    <lineage>
        <taxon>Eukaryota</taxon>
        <taxon>Metazoa</taxon>
        <taxon>Chordata</taxon>
        <taxon>Craniata</taxon>
        <taxon>Vertebrata</taxon>
        <taxon>Euteleostomi</taxon>
        <taxon>Mammalia</taxon>
        <taxon>Eutheria</taxon>
        <taxon>Euarchontoglires</taxon>
        <taxon>Primates</taxon>
        <taxon>Haplorrhini</taxon>
        <taxon>Platyrrhini</taxon>
        <taxon>Cebidae</taxon>
        <taxon>Callitrichinae</taxon>
        <taxon>Saguinus</taxon>
    </lineage>
</organism>
<keyword evidence="9" id="KW-1185">Reference proteome</keyword>
<evidence type="ECO:0000256" key="3">
    <source>
        <dbReference type="ARBA" id="ARBA00023274"/>
    </source>
</evidence>
<gene>
    <name evidence="8" type="primary">RPS23_6</name>
    <name evidence="8" type="ORF">P7K49_037343</name>
</gene>
<evidence type="ECO:0000313" key="8">
    <source>
        <dbReference type="EMBL" id="KAK2084310.1"/>
    </source>
</evidence>
<evidence type="ECO:0000256" key="4">
    <source>
        <dbReference type="ARBA" id="ARBA00035161"/>
    </source>
</evidence>
<dbReference type="SUPFAM" id="SSF50249">
    <property type="entry name" value="Nucleic acid-binding proteins"/>
    <property type="match status" value="1"/>
</dbReference>
<dbReference type="InterPro" id="IPR005680">
    <property type="entry name" value="Ribosomal_uS12_euk/arc"/>
</dbReference>
<keyword evidence="3" id="KW-0687">Ribonucleoprotein</keyword>
<dbReference type="CDD" id="cd03367">
    <property type="entry name" value="Ribosomal_S23"/>
    <property type="match status" value="1"/>
</dbReference>
<dbReference type="Gene3D" id="2.40.50.140">
    <property type="entry name" value="Nucleic acid-binding proteins"/>
    <property type="match status" value="1"/>
</dbReference>
<dbReference type="EMBL" id="JASSZA010000022">
    <property type="protein sequence ID" value="KAK2084310.1"/>
    <property type="molecule type" value="Genomic_DNA"/>
</dbReference>
<evidence type="ECO:0000256" key="7">
    <source>
        <dbReference type="SAM" id="MobiDB-lite"/>
    </source>
</evidence>
<protein>
    <recommendedName>
        <fullName evidence="4">Small ribosomal subunit protein uS12</fullName>
    </recommendedName>
    <alternativeName>
        <fullName evidence="5">40S ribosomal protein S23</fullName>
    </alternativeName>
</protein>
<dbReference type="InterPro" id="IPR012340">
    <property type="entry name" value="NA-bd_OB-fold"/>
</dbReference>
<evidence type="ECO:0000256" key="1">
    <source>
        <dbReference type="ARBA" id="ARBA00005657"/>
    </source>
</evidence>
<feature type="non-terminal residue" evidence="8">
    <location>
        <position position="1"/>
    </location>
</feature>
<comment type="similarity">
    <text evidence="1">Belongs to the universal ribosomal protein uS12 family.</text>
</comment>